<accession>D9XXK7</accession>
<protein>
    <submittedName>
        <fullName evidence="2">Uncharacterized protein</fullName>
    </submittedName>
</protein>
<feature type="region of interest" description="Disordered" evidence="1">
    <location>
        <begin position="20"/>
        <end position="40"/>
    </location>
</feature>
<proteinExistence type="predicted"/>
<dbReference type="AlphaFoldDB" id="D9XXK7"/>
<keyword evidence="3" id="KW-1185">Reference proteome</keyword>
<dbReference type="EMBL" id="GG657758">
    <property type="protein sequence ID" value="EFL38869.1"/>
    <property type="molecule type" value="Genomic_DNA"/>
</dbReference>
<dbReference type="STRING" id="467200.SSRG_01673"/>
<reference evidence="2" key="1">
    <citation type="submission" date="2009-02" db="EMBL/GenBank/DDBJ databases">
        <title>Annotation of Streptomyces griseoflavus strain Tu4000.</title>
        <authorList>
            <consortium name="The Broad Institute Genome Sequencing Platform"/>
            <consortium name="Broad Institute Microbial Sequencing Center"/>
            <person name="Fischbach M."/>
            <person name="Godfrey P."/>
            <person name="Ward D."/>
            <person name="Young S."/>
            <person name="Zeng Q."/>
            <person name="Koehrsen M."/>
            <person name="Alvarado L."/>
            <person name="Berlin A.M."/>
            <person name="Bochicchio J."/>
            <person name="Borenstein D."/>
            <person name="Chapman S.B."/>
            <person name="Chen Z."/>
            <person name="Engels R."/>
            <person name="Freedman E."/>
            <person name="Gellesch M."/>
            <person name="Goldberg J."/>
            <person name="Griggs A."/>
            <person name="Gujja S."/>
            <person name="Heilman E.R."/>
            <person name="Heiman D.I."/>
            <person name="Hepburn T.A."/>
            <person name="Howarth C."/>
            <person name="Jen D."/>
            <person name="Larson L."/>
            <person name="Lewis B."/>
            <person name="Mehta T."/>
            <person name="Park D."/>
            <person name="Pearson M."/>
            <person name="Richards J."/>
            <person name="Roberts A."/>
            <person name="Saif S."/>
            <person name="Shea T.D."/>
            <person name="Shenoy N."/>
            <person name="Sisk P."/>
            <person name="Stolte C."/>
            <person name="Sykes S.N."/>
            <person name="Thomson T."/>
            <person name="Walk T."/>
            <person name="White J."/>
            <person name="Yandava C."/>
            <person name="Straight P."/>
            <person name="Clardy J."/>
            <person name="Hung D."/>
            <person name="Kolter R."/>
            <person name="Mekalanos J."/>
            <person name="Walker S."/>
            <person name="Walsh C.T."/>
            <person name="Wieland-Brown L.C."/>
            <person name="Haas B."/>
            <person name="Nusbaum C."/>
            <person name="Birren B."/>
        </authorList>
    </citation>
    <scope>NUCLEOTIDE SEQUENCE [LARGE SCALE GENOMIC DNA]</scope>
    <source>
        <strain evidence="2">Tu4000</strain>
    </source>
</reference>
<evidence type="ECO:0000313" key="2">
    <source>
        <dbReference type="EMBL" id="EFL38869.1"/>
    </source>
</evidence>
<dbReference type="Proteomes" id="UP000002968">
    <property type="component" value="Unassembled WGS sequence"/>
</dbReference>
<dbReference type="HOGENOM" id="CLU_3301812_0_0_11"/>
<evidence type="ECO:0000313" key="3">
    <source>
        <dbReference type="Proteomes" id="UP000002968"/>
    </source>
</evidence>
<gene>
    <name evidence="2" type="ORF">SSRG_01673</name>
</gene>
<feature type="non-terminal residue" evidence="2">
    <location>
        <position position="40"/>
    </location>
</feature>
<name>D9XXK7_9ACTN</name>
<sequence length="40" mass="4518">WPPLRRRRSLPRRGRAPAYFVLSGAGRTTPRPRSVPDCSA</sequence>
<organism evidence="2 3">
    <name type="scientific">Streptomyces griseoflavus Tu4000</name>
    <dbReference type="NCBI Taxonomy" id="467200"/>
    <lineage>
        <taxon>Bacteria</taxon>
        <taxon>Bacillati</taxon>
        <taxon>Actinomycetota</taxon>
        <taxon>Actinomycetes</taxon>
        <taxon>Kitasatosporales</taxon>
        <taxon>Streptomycetaceae</taxon>
        <taxon>Streptomyces</taxon>
    </lineage>
</organism>
<evidence type="ECO:0000256" key="1">
    <source>
        <dbReference type="SAM" id="MobiDB-lite"/>
    </source>
</evidence>
<feature type="non-terminal residue" evidence="2">
    <location>
        <position position="1"/>
    </location>
</feature>